<evidence type="ECO:0000313" key="1">
    <source>
        <dbReference type="EMBL" id="CAG9120097.1"/>
    </source>
</evidence>
<accession>A0A8S4EVF4</accession>
<dbReference type="Pfam" id="PF05994">
    <property type="entry name" value="FragX_IP"/>
    <property type="match status" value="8"/>
</dbReference>
<dbReference type="EMBL" id="CAJHNJ030000023">
    <property type="protein sequence ID" value="CAG9120097.1"/>
    <property type="molecule type" value="Genomic_DNA"/>
</dbReference>
<name>A0A8S4EVF4_PLUXY</name>
<dbReference type="InterPro" id="IPR008081">
    <property type="entry name" value="Cytoplasmic_FMR1-int"/>
</dbReference>
<reference evidence="1" key="1">
    <citation type="submission" date="2020-11" db="EMBL/GenBank/DDBJ databases">
        <authorList>
            <person name="Whiteford S."/>
        </authorList>
    </citation>
    <scope>NUCLEOTIDE SEQUENCE</scope>
</reference>
<gene>
    <name evidence="1" type="ORF">PLXY2_LOCUS6934</name>
</gene>
<proteinExistence type="predicted"/>
<sequence length="1472" mass="166936">MEKTSKENKSAIKTAAVASRRSPPAAAAVSWCSVLSELCSWKLLHPTDHAASARCPPDAEEYERVTTLYCSIYYTYRERRKQKREAIKTAAAASRRSPPAAAAVRWCSVLSELCSWKLLHPTDHAASARCPPDAEEYERATRYNYSSEEKFAMIEVIAMIKGLQVLMGRMETVFADAARRSIYAELQDFVQLLLREPLRKAIKNKKDLIRSIIVSVRETCGDWARGCEPQQDPALRGKKDDHSFTIKVPRRNVGPSSTQLYMVRTQLEALISDKSGGRRTLRKDLEAAPLAAIEAFHRQSFFWQYLLNLSDSLSKCCDLSQLWYREFYLEMTMGKKVNKCTVRHQHNEECNDLVTMEKRIQFPIEMSMPWILTEHILRSKEPAMMEYVLYPLDLYNDSAQYALTVFKKQFLYDEVEAEVNLCFDQFVYKLSEQVYAHYKQLAASMLLDKRYRAECAARGASTAPHAGRYASLLKQRHVALLGRHVDLCALVAQRINAEMHRALEAAVCKFEAGDITGVIELEGLIAVNRLTHSLLSRYLTLDDFEWTLRECDHGVLAPYGRVTLHVFWELNYDLLPNYCYNAATGRSVPPVCERALTRSYKARVHCGRGEWTLRECDHGVLAPYGRVTLHVFWELNYDLLPNYCYNAATGSHYQFASSVSAPSLARIKPASTAGAASGRYASATTACSLRTGGSLCTCSGSSTTTCCRTTATTPPPAARVHCGRGEWTLRECDHGVLAPYGRVTLHVFWELNYDLLPNYCYNAATGRSVPPAVGLYPRVHCGRGEWTLRECDHGVLAPYGRVTLHVFWELNYDLLPNYCYNAATGSPRPLRARRVDATRVRPRRARSVREGHSARVLGAQLRPAAELLLQRRHRQLCERALTRSYKARVHCGRGEWTLRECDHGVLAPYGRVTLHVFWELNYDLLPNYCYNAATGSHHQFASSVRRPHSLVQSPRPLRARRVDATRVRPRRARSVREGHSARVLGAQLRPAAELLLQRRHRQLCERALTRSYKARVHCGRGEWTLRECDHGVLAPYGRVTLHVFWELNYDLLPNYCYNAATGRSVPPVLCERALTRSYKARVHCGRGEWTLRECDHGVLAPYGRVTLHVFWELNYDLLPNYCYNAATGRFVKCRGLQFSGPVQREKPQQHGHALTWGSKQLSLAYGAQYAQFNGFVGAPHLHALVRLLGYQGVAVVVGELLGVARGLLHGTLAQFTQALQNAMPRHCKLPRYDYGSNGVLGYYHAQLTDIVQYPDARTELFHAFRELGNIILFCMLIEQALSQEEVTDLLHAAPFQNILPRPHTAEGEKPEAKQKRLEAKYAALQIVPNVDKYGTAKQSQLSREGDLLTRERLCCGLSLFSVVLRRLRACLAAPQWPAPAPKHHAATDLDQNDFHRLWSALQFLYCIPVGETQFTVEELFGEGLHWAGCTIIALLGQQRRFEALDFCYHILRVQRQDQKDDVVKGIVSILRF</sequence>
<dbReference type="GO" id="GO:0031267">
    <property type="term" value="F:small GTPase binding"/>
    <property type="evidence" value="ECO:0007669"/>
    <property type="project" value="InterPro"/>
</dbReference>
<dbReference type="Proteomes" id="UP000653454">
    <property type="component" value="Unassembled WGS sequence"/>
</dbReference>
<protein>
    <submittedName>
        <fullName evidence="1">(diamondback moth) hypothetical protein</fullName>
    </submittedName>
</protein>
<dbReference type="GO" id="GO:0030833">
    <property type="term" value="P:regulation of actin filament polymerization"/>
    <property type="evidence" value="ECO:0007669"/>
    <property type="project" value="InterPro"/>
</dbReference>
<keyword evidence="2" id="KW-1185">Reference proteome</keyword>
<evidence type="ECO:0000313" key="2">
    <source>
        <dbReference type="Proteomes" id="UP000653454"/>
    </source>
</evidence>
<dbReference type="PRINTS" id="PR01698">
    <property type="entry name" value="CYTOFMRPINTP"/>
</dbReference>
<comment type="caution">
    <text evidence="1">The sequence shown here is derived from an EMBL/GenBank/DDBJ whole genome shotgun (WGS) entry which is preliminary data.</text>
</comment>
<organism evidence="1 2">
    <name type="scientific">Plutella xylostella</name>
    <name type="common">Diamondback moth</name>
    <name type="synonym">Plutella maculipennis</name>
    <dbReference type="NCBI Taxonomy" id="51655"/>
    <lineage>
        <taxon>Eukaryota</taxon>
        <taxon>Metazoa</taxon>
        <taxon>Ecdysozoa</taxon>
        <taxon>Arthropoda</taxon>
        <taxon>Hexapoda</taxon>
        <taxon>Insecta</taxon>
        <taxon>Pterygota</taxon>
        <taxon>Neoptera</taxon>
        <taxon>Endopterygota</taxon>
        <taxon>Lepidoptera</taxon>
        <taxon>Glossata</taxon>
        <taxon>Ditrysia</taxon>
        <taxon>Yponomeutoidea</taxon>
        <taxon>Plutellidae</taxon>
        <taxon>Plutella</taxon>
    </lineage>
</organism>
<dbReference type="PANTHER" id="PTHR12195">
    <property type="entry name" value="CYTOPLASMIC FMR1-INTERACTING PROTEIN-RELATED"/>
    <property type="match status" value="1"/>
</dbReference>